<comment type="caution">
    <text evidence="1">The sequence shown here is derived from an EMBL/GenBank/DDBJ whole genome shotgun (WGS) entry which is preliminary data.</text>
</comment>
<reference evidence="1 2" key="1">
    <citation type="journal article" date="2013" name="Curr. Biol.">
        <title>The Genome of the Foraminiferan Reticulomyxa filosa.</title>
        <authorList>
            <person name="Glockner G."/>
            <person name="Hulsmann N."/>
            <person name="Schleicher M."/>
            <person name="Noegel A.A."/>
            <person name="Eichinger L."/>
            <person name="Gallinger C."/>
            <person name="Pawlowski J."/>
            <person name="Sierra R."/>
            <person name="Euteneuer U."/>
            <person name="Pillet L."/>
            <person name="Moustafa A."/>
            <person name="Platzer M."/>
            <person name="Groth M."/>
            <person name="Szafranski K."/>
            <person name="Schliwa M."/>
        </authorList>
    </citation>
    <scope>NUCLEOTIDE SEQUENCE [LARGE SCALE GENOMIC DNA]</scope>
</reference>
<dbReference type="AlphaFoldDB" id="X6MEW1"/>
<accession>X6MEW1</accession>
<name>X6MEW1_RETFI</name>
<protein>
    <submittedName>
        <fullName evidence="1">Uncharacterized protein</fullName>
    </submittedName>
</protein>
<sequence length="90" mass="10789">MDLYQDEWKVLTKLIAEQASRTVSQAVVQKKFCDMALKILHSEYLSQKERVLEKIEDKKEFEHYSKDDLDEIKIIRKNKLLGLFFLKKKI</sequence>
<keyword evidence="2" id="KW-1185">Reference proteome</keyword>
<evidence type="ECO:0000313" key="1">
    <source>
        <dbReference type="EMBL" id="ETO11595.1"/>
    </source>
</evidence>
<dbReference type="EMBL" id="ASPP01022291">
    <property type="protein sequence ID" value="ETO11595.1"/>
    <property type="molecule type" value="Genomic_DNA"/>
</dbReference>
<proteinExistence type="predicted"/>
<dbReference type="Proteomes" id="UP000023152">
    <property type="component" value="Unassembled WGS sequence"/>
</dbReference>
<organism evidence="1 2">
    <name type="scientific">Reticulomyxa filosa</name>
    <dbReference type="NCBI Taxonomy" id="46433"/>
    <lineage>
        <taxon>Eukaryota</taxon>
        <taxon>Sar</taxon>
        <taxon>Rhizaria</taxon>
        <taxon>Retaria</taxon>
        <taxon>Foraminifera</taxon>
        <taxon>Monothalamids</taxon>
        <taxon>Reticulomyxidae</taxon>
        <taxon>Reticulomyxa</taxon>
    </lineage>
</organism>
<evidence type="ECO:0000313" key="2">
    <source>
        <dbReference type="Proteomes" id="UP000023152"/>
    </source>
</evidence>
<gene>
    <name evidence="1" type="ORF">RFI_25781</name>
</gene>